<dbReference type="RefSeq" id="WP_161057931.1">
    <property type="nucleotide sequence ID" value="NZ_WWCT01000033.1"/>
</dbReference>
<evidence type="ECO:0000313" key="1">
    <source>
        <dbReference type="EMBL" id="MYN30235.1"/>
    </source>
</evidence>
<dbReference type="EMBL" id="WWCT01000033">
    <property type="protein sequence ID" value="MYN30235.1"/>
    <property type="molecule type" value="Genomic_DNA"/>
</dbReference>
<reference evidence="1 2" key="1">
    <citation type="submission" date="2019-12" db="EMBL/GenBank/DDBJ databases">
        <title>Novel species isolated from a subtropical stream in China.</title>
        <authorList>
            <person name="Lu H."/>
        </authorList>
    </citation>
    <scope>NUCLEOTIDE SEQUENCE [LARGE SCALE GENOMIC DNA]</scope>
    <source>
        <strain evidence="1 2">CY42W</strain>
    </source>
</reference>
<evidence type="ECO:0000313" key="2">
    <source>
        <dbReference type="Proteomes" id="UP000642144"/>
    </source>
</evidence>
<protein>
    <submittedName>
        <fullName evidence="1">Uncharacterized protein</fullName>
    </submittedName>
</protein>
<proteinExistence type="predicted"/>
<keyword evidence="2" id="KW-1185">Reference proteome</keyword>
<organism evidence="1 2">
    <name type="scientific">Duganella levis</name>
    <dbReference type="NCBI Taxonomy" id="2692169"/>
    <lineage>
        <taxon>Bacteria</taxon>
        <taxon>Pseudomonadati</taxon>
        <taxon>Pseudomonadota</taxon>
        <taxon>Betaproteobacteria</taxon>
        <taxon>Burkholderiales</taxon>
        <taxon>Oxalobacteraceae</taxon>
        <taxon>Telluria group</taxon>
        <taxon>Duganella</taxon>
    </lineage>
</organism>
<name>A0ABW9W8N4_9BURK</name>
<dbReference type="Proteomes" id="UP000642144">
    <property type="component" value="Unassembled WGS sequence"/>
</dbReference>
<sequence length="118" mass="12879">MKKIQAILALLAVLDIDAAKKSLPQIDKEIRGKTPAVPEGKPDSRYGHLSQAMERGYVGANPNDWRGYYESPDGIVYYTETIKGQTKCWMTGPVTSPSGKSNGALSIGCPASTSWKRY</sequence>
<gene>
    <name evidence="1" type="ORF">GTP69_27890</name>
</gene>
<comment type="caution">
    <text evidence="1">The sequence shown here is derived from an EMBL/GenBank/DDBJ whole genome shotgun (WGS) entry which is preliminary data.</text>
</comment>
<accession>A0ABW9W8N4</accession>